<protein>
    <submittedName>
        <fullName evidence="1">Uncharacterized protein</fullName>
    </submittedName>
</protein>
<evidence type="ECO:0000313" key="1">
    <source>
        <dbReference type="EMBL" id="MDR7664200.1"/>
    </source>
</evidence>
<name>A0ABU2CWT0_9EURY</name>
<sequence>MEKETDISDEPREKIKRLREKSEAIREKMEIEALTFIEAAKSFTFEWIRREMETSMLSSYGISSPDNLELDSKKLNRSRSDLNELPLRIPDIVEAHLNGGDYWVHRNELLQVGISRDYLDFKKEKIRRELTLRIRIILGCTAEIFWKPEEEEPENKILVKELGRKKYVCFLRFSDEMTEPLNHYFAMLEELFILDYEMKEEMLRINGKPS</sequence>
<dbReference type="RefSeq" id="WP_310574229.1">
    <property type="nucleotide sequence ID" value="NZ_JAVKPK010000001.1"/>
</dbReference>
<accession>A0ABU2CWT0</accession>
<organism evidence="1 2">
    <name type="scientific">Methanosarcina baikalica</name>
    <dbReference type="NCBI Taxonomy" id="3073890"/>
    <lineage>
        <taxon>Archaea</taxon>
        <taxon>Methanobacteriati</taxon>
        <taxon>Methanobacteriota</taxon>
        <taxon>Stenosarchaea group</taxon>
        <taxon>Methanomicrobia</taxon>
        <taxon>Methanosarcinales</taxon>
        <taxon>Methanosarcinaceae</taxon>
        <taxon>Methanosarcina</taxon>
    </lineage>
</organism>
<comment type="caution">
    <text evidence="1">The sequence shown here is derived from an EMBL/GenBank/DDBJ whole genome shotgun (WGS) entry which is preliminary data.</text>
</comment>
<reference evidence="2" key="1">
    <citation type="submission" date="2023-07" db="EMBL/GenBank/DDBJ databases">
        <title>Whole-genome sequencing of a new Methanosarcina sp. Z-7115.</title>
        <authorList>
            <person name="Zhilina T.N."/>
            <person name="Merkel A.Y."/>
        </authorList>
    </citation>
    <scope>NUCLEOTIDE SEQUENCE [LARGE SCALE GENOMIC DNA]</scope>
    <source>
        <strain evidence="2">Z-7115</strain>
    </source>
</reference>
<evidence type="ECO:0000313" key="2">
    <source>
        <dbReference type="Proteomes" id="UP001246244"/>
    </source>
</evidence>
<dbReference type="Proteomes" id="UP001246244">
    <property type="component" value="Unassembled WGS sequence"/>
</dbReference>
<dbReference type="EMBL" id="JAVKPK010000001">
    <property type="protein sequence ID" value="MDR7664200.1"/>
    <property type="molecule type" value="Genomic_DNA"/>
</dbReference>
<gene>
    <name evidence="1" type="ORF">RG963_00055</name>
</gene>
<keyword evidence="2" id="KW-1185">Reference proteome</keyword>
<proteinExistence type="predicted"/>